<gene>
    <name evidence="2" type="ORF">PFISCL1PPCAC_13578</name>
</gene>
<feature type="non-terminal residue" evidence="2">
    <location>
        <position position="125"/>
    </location>
</feature>
<dbReference type="InterPro" id="IPR012877">
    <property type="entry name" value="Dhs-27"/>
</dbReference>
<comment type="caution">
    <text evidence="2">The sequence shown here is derived from an EMBL/GenBank/DDBJ whole genome shotgun (WGS) entry which is preliminary data.</text>
</comment>
<organism evidence="2 3">
    <name type="scientific">Pristionchus fissidentatus</name>
    <dbReference type="NCBI Taxonomy" id="1538716"/>
    <lineage>
        <taxon>Eukaryota</taxon>
        <taxon>Metazoa</taxon>
        <taxon>Ecdysozoa</taxon>
        <taxon>Nematoda</taxon>
        <taxon>Chromadorea</taxon>
        <taxon>Rhabditida</taxon>
        <taxon>Rhabditina</taxon>
        <taxon>Diplogasteromorpha</taxon>
        <taxon>Diplogasteroidea</taxon>
        <taxon>Neodiplogasteridae</taxon>
        <taxon>Pristionchus</taxon>
    </lineage>
</organism>
<dbReference type="InterPro" id="IPR015897">
    <property type="entry name" value="CHK_kinase-like"/>
</dbReference>
<dbReference type="PANTHER" id="PTHR23020:SF20">
    <property type="entry name" value="CHK KINASE-LIKE DOMAIN-CONTAINING PROTEIN"/>
    <property type="match status" value="1"/>
</dbReference>
<feature type="non-terminal residue" evidence="2">
    <location>
        <position position="1"/>
    </location>
</feature>
<name>A0AAV5VUS7_9BILA</name>
<dbReference type="EMBL" id="BTSY01000004">
    <property type="protein sequence ID" value="GMT22281.1"/>
    <property type="molecule type" value="Genomic_DNA"/>
</dbReference>
<dbReference type="AlphaFoldDB" id="A0AAV5VUS7"/>
<protein>
    <recommendedName>
        <fullName evidence="1">CHK kinase-like domain-containing protein</fullName>
    </recommendedName>
</protein>
<evidence type="ECO:0000313" key="3">
    <source>
        <dbReference type="Proteomes" id="UP001432322"/>
    </source>
</evidence>
<dbReference type="InterPro" id="IPR011009">
    <property type="entry name" value="Kinase-like_dom_sf"/>
</dbReference>
<keyword evidence="3" id="KW-1185">Reference proteome</keyword>
<dbReference type="Proteomes" id="UP001432322">
    <property type="component" value="Unassembled WGS sequence"/>
</dbReference>
<proteinExistence type="predicted"/>
<evidence type="ECO:0000259" key="1">
    <source>
        <dbReference type="SMART" id="SM00587"/>
    </source>
</evidence>
<dbReference type="SUPFAM" id="SSF56112">
    <property type="entry name" value="Protein kinase-like (PK-like)"/>
    <property type="match status" value="1"/>
</dbReference>
<dbReference type="InterPro" id="IPR052961">
    <property type="entry name" value="Oxido-Kinase-like_Enzymes"/>
</dbReference>
<dbReference type="Gene3D" id="3.90.1200.10">
    <property type="match status" value="1"/>
</dbReference>
<dbReference type="SMART" id="SM00587">
    <property type="entry name" value="CHK"/>
    <property type="match status" value="1"/>
</dbReference>
<reference evidence="2" key="1">
    <citation type="submission" date="2023-10" db="EMBL/GenBank/DDBJ databases">
        <title>Genome assembly of Pristionchus species.</title>
        <authorList>
            <person name="Yoshida K."/>
            <person name="Sommer R.J."/>
        </authorList>
    </citation>
    <scope>NUCLEOTIDE SEQUENCE</scope>
    <source>
        <strain evidence="2">RS5133</strain>
    </source>
</reference>
<dbReference type="Pfam" id="PF07914">
    <property type="entry name" value="DUF1679"/>
    <property type="match status" value="1"/>
</dbReference>
<sequence>WFIFASIVRNSDVVSVLVHGDMWSPQFLWKNDDLLSLVDWQLAHIGSLTEDLHRLLSLCISVEMKERVTAPLLRYYYNQLTATMKAKNTEVPFTFDYLQKDYRETLPLTACMSLFALSLWSNSPV</sequence>
<dbReference type="PANTHER" id="PTHR23020">
    <property type="entry name" value="UNCHARACTERIZED NUCLEAR HORMONE RECEPTOR-RELATED"/>
    <property type="match status" value="1"/>
</dbReference>
<accession>A0AAV5VUS7</accession>
<feature type="domain" description="CHK kinase-like" evidence="1">
    <location>
        <begin position="2"/>
        <end position="86"/>
    </location>
</feature>
<evidence type="ECO:0000313" key="2">
    <source>
        <dbReference type="EMBL" id="GMT22281.1"/>
    </source>
</evidence>